<sequence length="169" mass="18419">MTTTNTATYSYTRTHTATHLSDTIMASISDILVTLGIDTARHFQRWQLNANAITRWIEEGSLEQVAVECVRPDGTVAPVFEFVVTYTAGGIGDRKFTADNASLLTYLAKIQSVPLGTTFRLFCSYRWTPSEQPGWTDGTRASTSGLRTRSIGTLAGAPDAIATARVHTI</sequence>
<dbReference type="Proteomes" id="UP000192566">
    <property type="component" value="Unassembled WGS sequence"/>
</dbReference>
<dbReference type="RefSeq" id="WP_083073066.1">
    <property type="nucleotide sequence ID" value="NZ_AP022615.1"/>
</dbReference>
<evidence type="ECO:0000313" key="1">
    <source>
        <dbReference type="EMBL" id="ORA75450.1"/>
    </source>
</evidence>
<keyword evidence="2" id="KW-1185">Reference proteome</keyword>
<accession>A0A1X0DUD3</accession>
<reference evidence="1 2" key="1">
    <citation type="submission" date="2017-02" db="EMBL/GenBank/DDBJ databases">
        <title>The new phylogeny of genus Mycobacterium.</title>
        <authorList>
            <person name="Tortoli E."/>
            <person name="Trovato A."/>
            <person name="Cirillo D.M."/>
        </authorList>
    </citation>
    <scope>NUCLEOTIDE SEQUENCE [LARGE SCALE GENOMIC DNA]</scope>
    <source>
        <strain evidence="1 2">DSM 44471</strain>
    </source>
</reference>
<dbReference type="AlphaFoldDB" id="A0A1X0DUD3"/>
<comment type="caution">
    <text evidence="1">The sequence shown here is derived from an EMBL/GenBank/DDBJ whole genome shotgun (WGS) entry which is preliminary data.</text>
</comment>
<proteinExistence type="predicted"/>
<name>A0A1X0DUD3_MYCHE</name>
<gene>
    <name evidence="1" type="ORF">BST25_05900</name>
</gene>
<organism evidence="1 2">
    <name type="scientific">Mycobacterium heidelbergense</name>
    <dbReference type="NCBI Taxonomy" id="53376"/>
    <lineage>
        <taxon>Bacteria</taxon>
        <taxon>Bacillati</taxon>
        <taxon>Actinomycetota</taxon>
        <taxon>Actinomycetes</taxon>
        <taxon>Mycobacteriales</taxon>
        <taxon>Mycobacteriaceae</taxon>
        <taxon>Mycobacterium</taxon>
        <taxon>Mycobacterium simiae complex</taxon>
    </lineage>
</organism>
<dbReference type="EMBL" id="MVHR01000005">
    <property type="protein sequence ID" value="ORA75450.1"/>
    <property type="molecule type" value="Genomic_DNA"/>
</dbReference>
<protein>
    <submittedName>
        <fullName evidence="1">Uncharacterized protein</fullName>
    </submittedName>
</protein>
<evidence type="ECO:0000313" key="2">
    <source>
        <dbReference type="Proteomes" id="UP000192566"/>
    </source>
</evidence>
<dbReference type="OrthoDB" id="4774212at2"/>
<dbReference type="STRING" id="53376.BST25_05900"/>
<dbReference type="Pfam" id="PF18173">
    <property type="entry name" value="bacHORMA_2"/>
    <property type="match status" value="1"/>
</dbReference>
<dbReference type="InterPro" id="IPR040649">
    <property type="entry name" value="Bact_HORMA"/>
</dbReference>